<dbReference type="EMBL" id="JACSQB010000050">
    <property type="protein sequence ID" value="MBD8046815.1"/>
    <property type="molecule type" value="Genomic_DNA"/>
</dbReference>
<proteinExistence type="predicted"/>
<organism evidence="1 2">
    <name type="scientific">Clostridium faecium</name>
    <dbReference type="NCBI Taxonomy" id="2762223"/>
    <lineage>
        <taxon>Bacteria</taxon>
        <taxon>Bacillati</taxon>
        <taxon>Bacillota</taxon>
        <taxon>Clostridia</taxon>
        <taxon>Eubacteriales</taxon>
        <taxon>Clostridiaceae</taxon>
        <taxon>Clostridium</taxon>
    </lineage>
</organism>
<evidence type="ECO:0000313" key="2">
    <source>
        <dbReference type="Proteomes" id="UP000627166"/>
    </source>
</evidence>
<gene>
    <name evidence="1" type="ORF">H9637_07130</name>
</gene>
<name>A0ABR8YRD6_9CLOT</name>
<comment type="caution">
    <text evidence="1">The sequence shown here is derived from an EMBL/GenBank/DDBJ whole genome shotgun (WGS) entry which is preliminary data.</text>
</comment>
<keyword evidence="2" id="KW-1185">Reference proteome</keyword>
<accession>A0ABR8YRD6</accession>
<protein>
    <submittedName>
        <fullName evidence="1">Uncharacterized protein</fullName>
    </submittedName>
</protein>
<evidence type="ECO:0000313" key="1">
    <source>
        <dbReference type="EMBL" id="MBD8046815.1"/>
    </source>
</evidence>
<dbReference type="Proteomes" id="UP000627166">
    <property type="component" value="Unassembled WGS sequence"/>
</dbReference>
<sequence>MSKCPLLTTFEEEVECFKECELYKWSENQNKCPFAELKNFKPLTIKNIYEYDLFKDDKTSPISILYNESYL</sequence>
<dbReference type="RefSeq" id="WP_191739792.1">
    <property type="nucleotide sequence ID" value="NZ_JACSQB010000050.1"/>
</dbReference>
<reference evidence="1 2" key="1">
    <citation type="submission" date="2020-08" db="EMBL/GenBank/DDBJ databases">
        <title>A Genomic Blueprint of the Chicken Gut Microbiome.</title>
        <authorList>
            <person name="Gilroy R."/>
            <person name="Ravi A."/>
            <person name="Getino M."/>
            <person name="Pursley I."/>
            <person name="Horton D.L."/>
            <person name="Alikhan N.-F."/>
            <person name="Baker D."/>
            <person name="Gharbi K."/>
            <person name="Hall N."/>
            <person name="Watson M."/>
            <person name="Adriaenssens E.M."/>
            <person name="Foster-Nyarko E."/>
            <person name="Jarju S."/>
            <person name="Secka A."/>
            <person name="Antonio M."/>
            <person name="Oren A."/>
            <person name="Chaudhuri R."/>
            <person name="La Ragione R.M."/>
            <person name="Hildebrand F."/>
            <person name="Pallen M.J."/>
        </authorList>
    </citation>
    <scope>NUCLEOTIDE SEQUENCE [LARGE SCALE GENOMIC DNA]</scope>
    <source>
        <strain evidence="1 2">N37</strain>
    </source>
</reference>